<name>F0V7V8_NEOCL</name>
<keyword evidence="1" id="KW-0472">Membrane</keyword>
<dbReference type="EMBL" id="FR823381">
    <property type="protein sequence ID" value="CBZ49799.1"/>
    <property type="molecule type" value="Genomic_DNA"/>
</dbReference>
<dbReference type="InParanoid" id="F0V7V8"/>
<evidence type="ECO:0000256" key="1">
    <source>
        <dbReference type="SAM" id="Phobius"/>
    </source>
</evidence>
<dbReference type="VEuPathDB" id="ToxoDB:NCLIV_002870"/>
<dbReference type="Proteomes" id="UP000007494">
    <property type="component" value="Chromosome Ib"/>
</dbReference>
<dbReference type="OrthoDB" id="333688at2759"/>
<reference evidence="3" key="1">
    <citation type="journal article" date="2012" name="PLoS Pathog.">
        <title>Comparative genomics of the apicomplexan parasites Toxoplasma gondii and Neospora caninum: Coccidia differing in host range and transmission strategy.</title>
        <authorList>
            <person name="Reid A.J."/>
            <person name="Vermont S.J."/>
            <person name="Cotton J.A."/>
            <person name="Harris D."/>
            <person name="Hill-Cawthorne G.A."/>
            <person name="Konen-Waisman S."/>
            <person name="Latham S.M."/>
            <person name="Mourier T."/>
            <person name="Norton R."/>
            <person name="Quail M.A."/>
            <person name="Sanders M."/>
            <person name="Shanmugam D."/>
            <person name="Sohal A."/>
            <person name="Wasmuth J.D."/>
            <person name="Brunk B."/>
            <person name="Grigg M.E."/>
            <person name="Howard J.C."/>
            <person name="Parkinson J."/>
            <person name="Roos D.S."/>
            <person name="Trees A.J."/>
            <person name="Berriman M."/>
            <person name="Pain A."/>
            <person name="Wastling J.M."/>
        </authorList>
    </citation>
    <scope>NUCLEOTIDE SEQUENCE [LARGE SCALE GENOMIC DNA]</scope>
    <source>
        <strain evidence="3">Liverpool</strain>
    </source>
</reference>
<dbReference type="eggNOG" id="ENOG502R0KY">
    <property type="taxonomic scope" value="Eukaryota"/>
</dbReference>
<gene>
    <name evidence="2" type="ORF">NCLIV_002870</name>
</gene>
<dbReference type="AlphaFoldDB" id="F0V7V8"/>
<keyword evidence="1" id="KW-0812">Transmembrane</keyword>
<dbReference type="RefSeq" id="XP_003879834.1">
    <property type="nucleotide sequence ID" value="XM_003879785.1"/>
</dbReference>
<accession>F0V7V8</accession>
<dbReference type="GeneID" id="13445848"/>
<keyword evidence="3" id="KW-1185">Reference proteome</keyword>
<evidence type="ECO:0000313" key="2">
    <source>
        <dbReference type="EMBL" id="CBZ49799.1"/>
    </source>
</evidence>
<sequence length="107" mass="11159">MRLLQDVGTVPGGGTLPNQYIYVDTVTTTATDPGDKPSVDGTFTDTLHQAAGDAMDALDSVTQQLADMGLEPWQIALITIAAGAAILCLLCCCMRCLCRGMCCCAGK</sequence>
<keyword evidence="1" id="KW-1133">Transmembrane helix</keyword>
<proteinExistence type="predicted"/>
<organism evidence="2 3">
    <name type="scientific">Neospora caninum (strain Liverpool)</name>
    <dbReference type="NCBI Taxonomy" id="572307"/>
    <lineage>
        <taxon>Eukaryota</taxon>
        <taxon>Sar</taxon>
        <taxon>Alveolata</taxon>
        <taxon>Apicomplexa</taxon>
        <taxon>Conoidasida</taxon>
        <taxon>Coccidia</taxon>
        <taxon>Eucoccidiorida</taxon>
        <taxon>Eimeriorina</taxon>
        <taxon>Sarcocystidae</taxon>
        <taxon>Neospora</taxon>
    </lineage>
</organism>
<feature type="transmembrane region" description="Helical" evidence="1">
    <location>
        <begin position="75"/>
        <end position="98"/>
    </location>
</feature>
<evidence type="ECO:0000313" key="3">
    <source>
        <dbReference type="Proteomes" id="UP000007494"/>
    </source>
</evidence>
<protein>
    <submittedName>
        <fullName evidence="2">Uncharacterized protein</fullName>
    </submittedName>
</protein>